<feature type="transmembrane region" description="Helical" evidence="1">
    <location>
        <begin position="12"/>
        <end position="33"/>
    </location>
</feature>
<evidence type="ECO:0008006" key="4">
    <source>
        <dbReference type="Google" id="ProtNLM"/>
    </source>
</evidence>
<protein>
    <recommendedName>
        <fullName evidence="4">Holin-like toxin</fullName>
    </recommendedName>
</protein>
<organism evidence="2 3">
    <name type="scientific">Klebsiella phage vB_KpM_FBKp24</name>
    <dbReference type="NCBI Taxonomy" id="2801834"/>
    <lineage>
        <taxon>Viruses</taxon>
        <taxon>Duplodnaviria</taxon>
        <taxon>Heunggongvirae</taxon>
        <taxon>Uroviricota</taxon>
        <taxon>Caudoviricetes</taxon>
        <taxon>Chimalliviridae</taxon>
        <taxon>Maaswegvirus</taxon>
        <taxon>Maaswegvirus Kp24</taxon>
    </lineage>
</organism>
<name>A0A7U0GBZ4_9CAUD</name>
<dbReference type="EMBL" id="MW394391">
    <property type="protein sequence ID" value="QQV92362.1"/>
    <property type="molecule type" value="Genomic_DNA"/>
</dbReference>
<keyword evidence="1" id="KW-0472">Membrane</keyword>
<keyword evidence="1" id="KW-0812">Transmembrane</keyword>
<evidence type="ECO:0000313" key="3">
    <source>
        <dbReference type="Proteomes" id="UP000596381"/>
    </source>
</evidence>
<reference evidence="2 3" key="1">
    <citation type="submission" date="2020-12" db="EMBL/GenBank/DDBJ databases">
        <title>Genomic characterization of four novel bacteriophages infecting Klebsiella pneumoniae.</title>
        <authorList>
            <person name="Estrada Bonilla B."/>
            <person name="Costa A.R."/>
            <person name="van Rossum T."/>
            <person name="Hagedoorn S."/>
            <person name="Wallinga H."/>
            <person name="Xiao M."/>
            <person name="Song W."/>
            <person name="Haas P.-J."/>
            <person name="Nobrega F.L."/>
            <person name="Brouns S.J.J."/>
        </authorList>
    </citation>
    <scope>NUCLEOTIDE SEQUENCE [LARGE SCALE GENOMIC DNA]</scope>
</reference>
<evidence type="ECO:0000313" key="2">
    <source>
        <dbReference type="EMBL" id="QQV92362.1"/>
    </source>
</evidence>
<keyword evidence="1" id="KW-1133">Transmembrane helix</keyword>
<evidence type="ECO:0000256" key="1">
    <source>
        <dbReference type="SAM" id="Phobius"/>
    </source>
</evidence>
<accession>A0A7U0GBZ4</accession>
<keyword evidence="3" id="KW-1185">Reference proteome</keyword>
<sequence>MGATTLSGGDVLIICAGILITMAATAFVLSLLFDDKK</sequence>
<proteinExistence type="predicted"/>
<dbReference type="Proteomes" id="UP000596381">
    <property type="component" value="Segment"/>
</dbReference>
<gene>
    <name evidence="2" type="ORF">vBKpMFBKp24_121</name>
</gene>